<feature type="transmembrane region" description="Helical" evidence="1">
    <location>
        <begin position="61"/>
        <end position="84"/>
    </location>
</feature>
<organism evidence="2 3">
    <name type="scientific">Parascaris univalens</name>
    <name type="common">Nematode worm</name>
    <dbReference type="NCBI Taxonomy" id="6257"/>
    <lineage>
        <taxon>Eukaryota</taxon>
        <taxon>Metazoa</taxon>
        <taxon>Ecdysozoa</taxon>
        <taxon>Nematoda</taxon>
        <taxon>Chromadorea</taxon>
        <taxon>Rhabditida</taxon>
        <taxon>Spirurina</taxon>
        <taxon>Ascaridomorpha</taxon>
        <taxon>Ascaridoidea</taxon>
        <taxon>Ascarididae</taxon>
        <taxon>Parascaris</taxon>
    </lineage>
</organism>
<proteinExistence type="predicted"/>
<keyword evidence="2" id="KW-1185">Reference proteome</keyword>
<name>A0A915C7D5_PARUN</name>
<keyword evidence="1" id="KW-0812">Transmembrane</keyword>
<dbReference type="WBParaSite" id="PgR092_g015_t05">
    <property type="protein sequence ID" value="PgR092_g015_t05"/>
    <property type="gene ID" value="PgR092_g015"/>
</dbReference>
<evidence type="ECO:0000313" key="3">
    <source>
        <dbReference type="WBParaSite" id="PgR092_g015_t05"/>
    </source>
</evidence>
<keyword evidence="1" id="KW-1133">Transmembrane helix</keyword>
<reference evidence="3" key="1">
    <citation type="submission" date="2022-11" db="UniProtKB">
        <authorList>
            <consortium name="WormBaseParasite"/>
        </authorList>
    </citation>
    <scope>IDENTIFICATION</scope>
</reference>
<keyword evidence="1" id="KW-0472">Membrane</keyword>
<sequence>RLGLLASSSTFQVWLDAIKEQLNCGEERRTGIDGSIAMFKQKKLYNQRSAVSDAKTAERTLLLFLAIICVLTNVICSDGVFQFFSFDTRI</sequence>
<accession>A0A915C7D5</accession>
<protein>
    <submittedName>
        <fullName evidence="3">PH domain-containing protein</fullName>
    </submittedName>
</protein>
<dbReference type="AlphaFoldDB" id="A0A915C7D5"/>
<evidence type="ECO:0000256" key="1">
    <source>
        <dbReference type="SAM" id="Phobius"/>
    </source>
</evidence>
<evidence type="ECO:0000313" key="2">
    <source>
        <dbReference type="Proteomes" id="UP000887569"/>
    </source>
</evidence>
<dbReference type="Proteomes" id="UP000887569">
    <property type="component" value="Unplaced"/>
</dbReference>